<gene>
    <name evidence="6" type="ORF">J7S20_01155</name>
</gene>
<dbReference type="Proteomes" id="UP000676996">
    <property type="component" value="Unassembled WGS sequence"/>
</dbReference>
<dbReference type="GO" id="GO:0005737">
    <property type="term" value="C:cytoplasm"/>
    <property type="evidence" value="ECO:0007669"/>
    <property type="project" value="UniProtKB-SubCell"/>
</dbReference>
<protein>
    <recommendedName>
        <fullName evidence="3">Regulatory protein RecX</fullName>
    </recommendedName>
</protein>
<evidence type="ECO:0000256" key="2">
    <source>
        <dbReference type="ARBA" id="ARBA00009695"/>
    </source>
</evidence>
<reference evidence="6" key="1">
    <citation type="submission" date="2021-04" db="EMBL/GenBank/DDBJ databases">
        <title>Ouciella asimina sp. nov., isolated from the surface seawater in the hydrothermal field of Okinawa Trough.</title>
        <authorList>
            <person name="Shuang W."/>
        </authorList>
    </citation>
    <scope>NUCLEOTIDE SEQUENCE</scope>
    <source>
        <strain evidence="6">LXI357</strain>
    </source>
</reference>
<dbReference type="InterPro" id="IPR053924">
    <property type="entry name" value="RecX_HTH_2nd"/>
</dbReference>
<comment type="subcellular location">
    <subcellularLocation>
        <location evidence="1">Cytoplasm</location>
    </subcellularLocation>
</comment>
<dbReference type="GO" id="GO:0006282">
    <property type="term" value="P:regulation of DNA repair"/>
    <property type="evidence" value="ECO:0007669"/>
    <property type="project" value="InterPro"/>
</dbReference>
<evidence type="ECO:0000313" key="6">
    <source>
        <dbReference type="EMBL" id="MBR0551108.1"/>
    </source>
</evidence>
<evidence type="ECO:0000256" key="4">
    <source>
        <dbReference type="ARBA" id="ARBA00022490"/>
    </source>
</evidence>
<accession>A0A8T4I7Y9</accession>
<dbReference type="InterPro" id="IPR036388">
    <property type="entry name" value="WH-like_DNA-bd_sf"/>
</dbReference>
<dbReference type="AlphaFoldDB" id="A0A8T4I7Y9"/>
<evidence type="ECO:0000313" key="7">
    <source>
        <dbReference type="Proteomes" id="UP000676996"/>
    </source>
</evidence>
<dbReference type="RefSeq" id="WP_284052400.1">
    <property type="nucleotide sequence ID" value="NZ_JAGRQC010000001.1"/>
</dbReference>
<evidence type="ECO:0000259" key="5">
    <source>
        <dbReference type="Pfam" id="PF02631"/>
    </source>
</evidence>
<name>A0A8T4I7Y9_9SPHN</name>
<keyword evidence="4" id="KW-0963">Cytoplasm</keyword>
<dbReference type="EMBL" id="JAGRQC010000001">
    <property type="protein sequence ID" value="MBR0551108.1"/>
    <property type="molecule type" value="Genomic_DNA"/>
</dbReference>
<dbReference type="Gene3D" id="1.10.10.10">
    <property type="entry name" value="Winged helix-like DNA-binding domain superfamily/Winged helix DNA-binding domain"/>
    <property type="match status" value="1"/>
</dbReference>
<dbReference type="PANTHER" id="PTHR33602:SF1">
    <property type="entry name" value="REGULATORY PROTEIN RECX FAMILY PROTEIN"/>
    <property type="match status" value="1"/>
</dbReference>
<sequence length="176" mass="19513">MSRTRRKPPPLTAQTLEKLALRYVERYATTRAKLAGYLSRKLTERGFEDGTPDIDGIVARFAEFGYVDDRAFGEARARSMARRGLGARRVTMALRQAGIEGEDADALTPEIEERAAETAIAFARRRRIGPFGAEEADRATQEKQIAAMVRAGHGFEIARTLVRLAPGEDCSFLLDP</sequence>
<feature type="domain" description="RecX second three-helical" evidence="5">
    <location>
        <begin position="68"/>
        <end position="106"/>
    </location>
</feature>
<dbReference type="PANTHER" id="PTHR33602">
    <property type="entry name" value="REGULATORY PROTEIN RECX FAMILY PROTEIN"/>
    <property type="match status" value="1"/>
</dbReference>
<comment type="similarity">
    <text evidence="2">Belongs to the RecX family.</text>
</comment>
<dbReference type="Pfam" id="PF02631">
    <property type="entry name" value="RecX_HTH2"/>
    <property type="match status" value="1"/>
</dbReference>
<comment type="caution">
    <text evidence="6">The sequence shown here is derived from an EMBL/GenBank/DDBJ whole genome shotgun (WGS) entry which is preliminary data.</text>
</comment>
<evidence type="ECO:0000256" key="3">
    <source>
        <dbReference type="ARBA" id="ARBA00018111"/>
    </source>
</evidence>
<proteinExistence type="inferred from homology"/>
<dbReference type="InterPro" id="IPR003783">
    <property type="entry name" value="Regulatory_RecX"/>
</dbReference>
<organism evidence="6 7">
    <name type="scientific">Stakelama marina</name>
    <dbReference type="NCBI Taxonomy" id="2826939"/>
    <lineage>
        <taxon>Bacteria</taxon>
        <taxon>Pseudomonadati</taxon>
        <taxon>Pseudomonadota</taxon>
        <taxon>Alphaproteobacteria</taxon>
        <taxon>Sphingomonadales</taxon>
        <taxon>Sphingomonadaceae</taxon>
        <taxon>Stakelama</taxon>
    </lineage>
</organism>
<evidence type="ECO:0000256" key="1">
    <source>
        <dbReference type="ARBA" id="ARBA00004496"/>
    </source>
</evidence>
<keyword evidence="7" id="KW-1185">Reference proteome</keyword>